<reference evidence="1 2" key="1">
    <citation type="submission" date="2024-07" db="EMBL/GenBank/DDBJ databases">
        <title>Uliginosibacterium flavum JJ3220;KACC:17644.</title>
        <authorList>
            <person name="Kim M.K."/>
        </authorList>
    </citation>
    <scope>NUCLEOTIDE SEQUENCE [LARGE SCALE GENOMIC DNA]</scope>
    <source>
        <strain evidence="1 2">KACC:17644</strain>
    </source>
</reference>
<name>A0ABV2TQ19_9RHOO</name>
<dbReference type="EC" id="2.7.7.7" evidence="1"/>
<keyword evidence="2" id="KW-1185">Reference proteome</keyword>
<dbReference type="InterPro" id="IPR007459">
    <property type="entry name" value="DNA_pol3_chi"/>
</dbReference>
<dbReference type="Proteomes" id="UP001549691">
    <property type="component" value="Unassembled WGS sequence"/>
</dbReference>
<accession>A0ABV2TQ19</accession>
<dbReference type="GO" id="GO:0003887">
    <property type="term" value="F:DNA-directed DNA polymerase activity"/>
    <property type="evidence" value="ECO:0007669"/>
    <property type="project" value="UniProtKB-EC"/>
</dbReference>
<dbReference type="PANTHER" id="PTHR38767:SF1">
    <property type="entry name" value="DNA POLYMERASE III SUBUNIT CHI"/>
    <property type="match status" value="1"/>
</dbReference>
<organism evidence="1 2">
    <name type="scientific">Uliginosibacterium flavum</name>
    <dbReference type="NCBI Taxonomy" id="1396831"/>
    <lineage>
        <taxon>Bacteria</taxon>
        <taxon>Pseudomonadati</taxon>
        <taxon>Pseudomonadota</taxon>
        <taxon>Betaproteobacteria</taxon>
        <taxon>Rhodocyclales</taxon>
        <taxon>Zoogloeaceae</taxon>
        <taxon>Uliginosibacterium</taxon>
    </lineage>
</organism>
<dbReference type="Gene3D" id="3.40.50.10110">
    <property type="entry name" value="DNA polymerase III subunit chi"/>
    <property type="match status" value="1"/>
</dbReference>
<dbReference type="InterPro" id="IPR036768">
    <property type="entry name" value="PolIII_chi_sf"/>
</dbReference>
<gene>
    <name evidence="1" type="ORF">ABXR19_17715</name>
</gene>
<dbReference type="RefSeq" id="WP_354602485.1">
    <property type="nucleotide sequence ID" value="NZ_JBEWZI010000026.1"/>
</dbReference>
<evidence type="ECO:0000313" key="1">
    <source>
        <dbReference type="EMBL" id="MET7016027.1"/>
    </source>
</evidence>
<keyword evidence="1" id="KW-0808">Transferase</keyword>
<dbReference type="Pfam" id="PF04364">
    <property type="entry name" value="DNA_pol3_chi"/>
    <property type="match status" value="1"/>
</dbReference>
<comment type="caution">
    <text evidence="1">The sequence shown here is derived from an EMBL/GenBank/DDBJ whole genome shotgun (WGS) entry which is preliminary data.</text>
</comment>
<dbReference type="SUPFAM" id="SSF102400">
    <property type="entry name" value="DNA polymerase III chi subunit"/>
    <property type="match status" value="1"/>
</dbReference>
<dbReference type="EMBL" id="JBEWZI010000026">
    <property type="protein sequence ID" value="MET7016027.1"/>
    <property type="molecule type" value="Genomic_DNA"/>
</dbReference>
<proteinExistence type="predicted"/>
<protein>
    <submittedName>
        <fullName evidence="1">DNA polymerase III subunit chi</fullName>
        <ecNumber evidence="1">2.7.7.7</ecNumber>
    </submittedName>
</protein>
<keyword evidence="1" id="KW-0548">Nucleotidyltransferase</keyword>
<sequence length="141" mass="15626">MDVKFYHNASDRLRAACAITAKAVAQGRKIIVYAPDQELSQQYDSLLWSAQPASFVPHVAASSPLAARTPVVMVQTLSNLPYDDVLINLADDLPAGYDRFKLLVEIVASDEAGRSAARSRWRFYKENGHTVQPYDLAKKDS</sequence>
<evidence type="ECO:0000313" key="2">
    <source>
        <dbReference type="Proteomes" id="UP001549691"/>
    </source>
</evidence>
<dbReference type="PANTHER" id="PTHR38767">
    <property type="entry name" value="DNA POLYMERASE III SUBUNIT CHI"/>
    <property type="match status" value="1"/>
</dbReference>